<reference evidence="4 5" key="1">
    <citation type="submission" date="2017-07" db="EMBL/GenBank/DDBJ databases">
        <title>Mechanisms for carbon and nitrogen cycling indicate functional differentiation within the Candidate Phyla Radiation.</title>
        <authorList>
            <person name="Danczak R.E."/>
            <person name="Johnston M.D."/>
            <person name="Kenah C."/>
            <person name="Slattery M."/>
            <person name="Wrighton K.C."/>
            <person name="Wilkins M.J."/>
        </authorList>
    </citation>
    <scope>NUCLEOTIDE SEQUENCE [LARGE SCALE GENOMIC DNA]</scope>
    <source>
        <strain evidence="4">Gr01-1014_77</strain>
    </source>
</reference>
<dbReference type="PANTHER" id="PTHR13370:SF3">
    <property type="entry name" value="TRNA (GUANINE(10)-N2)-METHYLTRANSFERASE HOMOLOG"/>
    <property type="match status" value="1"/>
</dbReference>
<dbReference type="InterPro" id="IPR029063">
    <property type="entry name" value="SAM-dependent_MTases_sf"/>
</dbReference>
<comment type="caution">
    <text evidence="4">The sequence shown here is derived from an EMBL/GenBank/DDBJ whole genome shotgun (WGS) entry which is preliminary data.</text>
</comment>
<keyword evidence="2" id="KW-0808">Transferase</keyword>
<dbReference type="AlphaFoldDB" id="A0A554JD36"/>
<proteinExistence type="predicted"/>
<keyword evidence="1" id="KW-0489">Methyltransferase</keyword>
<name>A0A554JD36_9BACT</name>
<accession>A0A554JD36</accession>
<dbReference type="SUPFAM" id="SSF53335">
    <property type="entry name" value="S-adenosyl-L-methionine-dependent methyltransferases"/>
    <property type="match status" value="1"/>
</dbReference>
<dbReference type="GO" id="GO:0005737">
    <property type="term" value="C:cytoplasm"/>
    <property type="evidence" value="ECO:0007669"/>
    <property type="project" value="TreeGrafter"/>
</dbReference>
<dbReference type="EMBL" id="VMFF01000009">
    <property type="protein sequence ID" value="TSC66286.1"/>
    <property type="molecule type" value="Genomic_DNA"/>
</dbReference>
<dbReference type="GO" id="GO:0003677">
    <property type="term" value="F:DNA binding"/>
    <property type="evidence" value="ECO:0007669"/>
    <property type="project" value="InterPro"/>
</dbReference>
<dbReference type="GO" id="GO:0008170">
    <property type="term" value="F:N-methyltransferase activity"/>
    <property type="evidence" value="ECO:0007669"/>
    <property type="project" value="InterPro"/>
</dbReference>
<dbReference type="Proteomes" id="UP000319613">
    <property type="component" value="Unassembled WGS sequence"/>
</dbReference>
<sequence>MQYAFILGRVYTLSIAELLVVLQDELVDCDVPYKIIAASIEALIIETEKQLDHEKLQRRLGGVIKIVRIVDSVKKRPQDSINFALQNYFKPSKLKKDFLKEYSGKKQFGVSVYLLDPTIKGFGEPKRLGMFIKKGLQEEGASIRVCLPDYNSLSLASVVVTKNLLLQKGAEIVVIAGIDRVYVGKTLIVQDFEDYGRRDYQRPIRDDKQGMIPPKVAQIMINFAHLPKNSIVLDPFCGIGTIIQEAILLGYKGFGSDIAKFAISGSEKNLEWFRNRYKIPPGKYKLEVADVADVATTFKGEKIAGIVTEGYLGPMYGSFPKDADIQKNFEDLKKLWTSAFKAIKTLLPKGARVVICLPSYRKDTDSYIPFPSVDFITDLGYNIEDLFPPTAKKLMPFLKLTERNSMIYDRKDQVVAREIITFINN</sequence>
<dbReference type="PANTHER" id="PTHR13370">
    <property type="entry name" value="RNA METHYLASE-RELATED"/>
    <property type="match status" value="1"/>
</dbReference>
<evidence type="ECO:0000256" key="2">
    <source>
        <dbReference type="ARBA" id="ARBA00022679"/>
    </source>
</evidence>
<evidence type="ECO:0000256" key="1">
    <source>
        <dbReference type="ARBA" id="ARBA00022603"/>
    </source>
</evidence>
<protein>
    <recommendedName>
        <fullName evidence="3">DNA methylase N-4/N-6 domain-containing protein</fullName>
    </recommendedName>
</protein>
<evidence type="ECO:0000313" key="5">
    <source>
        <dbReference type="Proteomes" id="UP000319613"/>
    </source>
</evidence>
<evidence type="ECO:0000259" key="3">
    <source>
        <dbReference type="Pfam" id="PF01555"/>
    </source>
</evidence>
<dbReference type="GO" id="GO:0032259">
    <property type="term" value="P:methylation"/>
    <property type="evidence" value="ECO:0007669"/>
    <property type="project" value="UniProtKB-KW"/>
</dbReference>
<dbReference type="InterPro" id="IPR002941">
    <property type="entry name" value="DNA_methylase_N4/N6"/>
</dbReference>
<gene>
    <name evidence="4" type="ORF">G01um101477_144</name>
</gene>
<evidence type="ECO:0000313" key="4">
    <source>
        <dbReference type="EMBL" id="TSC66286.1"/>
    </source>
</evidence>
<dbReference type="Gene3D" id="3.40.50.150">
    <property type="entry name" value="Vaccinia Virus protein VP39"/>
    <property type="match status" value="1"/>
</dbReference>
<organism evidence="4 5">
    <name type="scientific">Candidatus Doudnabacteria bacterium Gr01-1014_77</name>
    <dbReference type="NCBI Taxonomy" id="2017133"/>
    <lineage>
        <taxon>Bacteria</taxon>
        <taxon>Candidatus Doudnaibacteriota</taxon>
    </lineage>
</organism>
<dbReference type="Pfam" id="PF01555">
    <property type="entry name" value="N6_N4_Mtase"/>
    <property type="match status" value="1"/>
</dbReference>
<feature type="domain" description="DNA methylase N-4/N-6" evidence="3">
    <location>
        <begin position="211"/>
        <end position="264"/>
    </location>
</feature>